<gene>
    <name evidence="3" type="ORF">FHX49_002481</name>
</gene>
<feature type="transmembrane region" description="Helical" evidence="1">
    <location>
        <begin position="240"/>
        <end position="259"/>
    </location>
</feature>
<evidence type="ECO:0000259" key="2">
    <source>
        <dbReference type="Pfam" id="PF03703"/>
    </source>
</evidence>
<keyword evidence="1" id="KW-0812">Transmembrane</keyword>
<comment type="caution">
    <text evidence="3">The sequence shown here is derived from an EMBL/GenBank/DDBJ whole genome shotgun (WGS) entry which is preliminary data.</text>
</comment>
<sequence length="518" mass="56201">MSAPARTASEFSDGQWHRMHPLSPLLRGGVFLLAIIGIIVANLRERLIEWFLPWLVPGATGVRAPDDPVDYVLTHELVPIALLGVLGVALILVLLFWLSWRAHSFRITDDVEVRSGVVFRTHRRAPLDRVQGVNLTRPLVARLVGLSKLEVIGAGLDANVKLEYLATRAAEAVRSDILYLASGQRLAAAGMAPPRGPRLSDAVDAFSEGVTGVIDGAEAPVAEPESVVHIPAGRLVASHLLSTATIWLIVLIVGFSIAASMGSPWVLIGFVPAVLGFGAFWVRSITRSLRYAIAPTPDGVRVTFGLFTTVTEILPPGRVHAVEVRQPLMWRGVGWWSVRVNRLSGGASRQNGQDVADVLPVGTVADVERVLGLLLPNLDDEQRAAVFVHGLSGSSSDDADPFTTTPRRARLLRLLSWRRNGFVLRAQTLFFRHGFVWRRLNIFPLARMQSIALTQGPLARALAVANVQVHTIEGPVSGALRVVGRDDALELFAATEAQAIAARSSDRSHRWAAEQESS</sequence>
<keyword evidence="1" id="KW-0472">Membrane</keyword>
<name>A0A7W4V624_9MICO</name>
<evidence type="ECO:0000256" key="1">
    <source>
        <dbReference type="SAM" id="Phobius"/>
    </source>
</evidence>
<feature type="domain" description="YdbS-like PH" evidence="2">
    <location>
        <begin position="100"/>
        <end position="175"/>
    </location>
</feature>
<feature type="transmembrane region" description="Helical" evidence="1">
    <location>
        <begin position="265"/>
        <end position="282"/>
    </location>
</feature>
<dbReference type="Pfam" id="PF03703">
    <property type="entry name" value="bPH_2"/>
    <property type="match status" value="2"/>
</dbReference>
<feature type="transmembrane region" description="Helical" evidence="1">
    <location>
        <begin position="25"/>
        <end position="43"/>
    </location>
</feature>
<keyword evidence="1" id="KW-1133">Transmembrane helix</keyword>
<dbReference type="PIRSF" id="PIRSF026631">
    <property type="entry name" value="UCP026631"/>
    <property type="match status" value="1"/>
</dbReference>
<dbReference type="PANTHER" id="PTHR34473:SF2">
    <property type="entry name" value="UPF0699 TRANSMEMBRANE PROTEIN YDBT"/>
    <property type="match status" value="1"/>
</dbReference>
<reference evidence="3 4" key="1">
    <citation type="submission" date="2020-08" db="EMBL/GenBank/DDBJ databases">
        <title>Sequencing the genomes of 1000 actinobacteria strains.</title>
        <authorList>
            <person name="Klenk H.-P."/>
        </authorList>
    </citation>
    <scope>NUCLEOTIDE SEQUENCE [LARGE SCALE GENOMIC DNA]</scope>
    <source>
        <strain evidence="3 4">DSM 27099</strain>
    </source>
</reference>
<keyword evidence="4" id="KW-1185">Reference proteome</keyword>
<dbReference type="Proteomes" id="UP000529310">
    <property type="component" value="Unassembled WGS sequence"/>
</dbReference>
<proteinExistence type="predicted"/>
<dbReference type="InterPro" id="IPR014529">
    <property type="entry name" value="UCP026631"/>
</dbReference>
<dbReference type="InterPro" id="IPR005182">
    <property type="entry name" value="YdbS-like_PH"/>
</dbReference>
<accession>A0A7W4V624</accession>
<dbReference type="PANTHER" id="PTHR34473">
    <property type="entry name" value="UPF0699 TRANSMEMBRANE PROTEIN YDBS"/>
    <property type="match status" value="1"/>
</dbReference>
<dbReference type="EMBL" id="JACHWQ010000009">
    <property type="protein sequence ID" value="MBB2976893.1"/>
    <property type="molecule type" value="Genomic_DNA"/>
</dbReference>
<dbReference type="AlphaFoldDB" id="A0A7W4V624"/>
<protein>
    <submittedName>
        <fullName evidence="3">Putative membrane protein</fullName>
    </submittedName>
</protein>
<dbReference type="RefSeq" id="WP_165140231.1">
    <property type="nucleotide sequence ID" value="NZ_CP049255.1"/>
</dbReference>
<evidence type="ECO:0000313" key="4">
    <source>
        <dbReference type="Proteomes" id="UP000529310"/>
    </source>
</evidence>
<organism evidence="3 4">
    <name type="scientific">Microbacterium endophyticum</name>
    <dbReference type="NCBI Taxonomy" id="1526412"/>
    <lineage>
        <taxon>Bacteria</taxon>
        <taxon>Bacillati</taxon>
        <taxon>Actinomycetota</taxon>
        <taxon>Actinomycetes</taxon>
        <taxon>Micrococcales</taxon>
        <taxon>Microbacteriaceae</taxon>
        <taxon>Microbacterium</taxon>
    </lineage>
</organism>
<evidence type="ECO:0000313" key="3">
    <source>
        <dbReference type="EMBL" id="MBB2976893.1"/>
    </source>
</evidence>
<feature type="domain" description="YdbS-like PH" evidence="2">
    <location>
        <begin position="417"/>
        <end position="492"/>
    </location>
</feature>
<feature type="transmembrane region" description="Helical" evidence="1">
    <location>
        <begin position="77"/>
        <end position="98"/>
    </location>
</feature>